<dbReference type="AlphaFoldDB" id="A0A077WU07"/>
<name>A0A077WU07_9FUNG</name>
<dbReference type="EMBL" id="LK023335">
    <property type="protein sequence ID" value="CDS10157.1"/>
    <property type="molecule type" value="Genomic_DNA"/>
</dbReference>
<dbReference type="OrthoDB" id="10363182at2759"/>
<evidence type="ECO:0000313" key="1">
    <source>
        <dbReference type="EMBL" id="CDS10157.1"/>
    </source>
</evidence>
<organism evidence="1">
    <name type="scientific">Lichtheimia ramosa</name>
    <dbReference type="NCBI Taxonomy" id="688394"/>
    <lineage>
        <taxon>Eukaryota</taxon>
        <taxon>Fungi</taxon>
        <taxon>Fungi incertae sedis</taxon>
        <taxon>Mucoromycota</taxon>
        <taxon>Mucoromycotina</taxon>
        <taxon>Mucoromycetes</taxon>
        <taxon>Mucorales</taxon>
        <taxon>Lichtheimiaceae</taxon>
        <taxon>Lichtheimia</taxon>
    </lineage>
</organism>
<proteinExistence type="predicted"/>
<reference evidence="1" key="1">
    <citation type="journal article" date="2014" name="Genome Announc.">
        <title>De novo whole-genome sequence and genome annotation of Lichtheimia ramosa.</title>
        <authorList>
            <person name="Linde J."/>
            <person name="Schwartze V."/>
            <person name="Binder U."/>
            <person name="Lass-Florl C."/>
            <person name="Voigt K."/>
            <person name="Horn F."/>
        </authorList>
    </citation>
    <scope>NUCLEOTIDE SEQUENCE</scope>
    <source>
        <strain evidence="1">JMRC FSU:6197</strain>
    </source>
</reference>
<accession>A0A077WU07</accession>
<protein>
    <submittedName>
        <fullName evidence="1">Uncharacterized protein</fullName>
    </submittedName>
</protein>
<gene>
    <name evidence="1" type="ORF">LRAMOSA02834</name>
</gene>
<sequence>MQSDMEDLLIQIRSALKETSSSLLDWKASHLALSSIAKGLDCQARVQYNPVIAGIIHKYKNRIDAYLEMTKDDIEQAEKIMKEEWEILENAEQDSTTMIDLCESETK</sequence>